<dbReference type="Gramene" id="HORVU.MOREX.r3.1HG0022870.1">
    <property type="protein sequence ID" value="HORVU.MOREX.r3.1HG0022870.1"/>
    <property type="gene ID" value="HORVU.MOREX.r3.1HG0022870"/>
</dbReference>
<gene>
    <name evidence="1" type="primary">LOC123407573</name>
</gene>
<accession>A0A8I6X0Q2</accession>
<evidence type="ECO:0008006" key="3">
    <source>
        <dbReference type="Google" id="ProtNLM"/>
    </source>
</evidence>
<proteinExistence type="predicted"/>
<dbReference type="SUPFAM" id="SSF49599">
    <property type="entry name" value="TRAF domain-like"/>
    <property type="match status" value="1"/>
</dbReference>
<dbReference type="RefSeq" id="XP_044956674.1">
    <property type="nucleotide sequence ID" value="XM_045100739.1"/>
</dbReference>
<organism evidence="1 2">
    <name type="scientific">Hordeum vulgare subsp. vulgare</name>
    <name type="common">Domesticated barley</name>
    <dbReference type="NCBI Taxonomy" id="112509"/>
    <lineage>
        <taxon>Eukaryota</taxon>
        <taxon>Viridiplantae</taxon>
        <taxon>Streptophyta</taxon>
        <taxon>Embryophyta</taxon>
        <taxon>Tracheophyta</taxon>
        <taxon>Spermatophyta</taxon>
        <taxon>Magnoliopsida</taxon>
        <taxon>Liliopsida</taxon>
        <taxon>Poales</taxon>
        <taxon>Poaceae</taxon>
        <taxon>BOP clade</taxon>
        <taxon>Pooideae</taxon>
        <taxon>Triticodae</taxon>
        <taxon>Triticeae</taxon>
        <taxon>Hordeinae</taxon>
        <taxon>Hordeum</taxon>
    </lineage>
</organism>
<dbReference type="AlphaFoldDB" id="A0A8I6X0Q2"/>
<protein>
    <recommendedName>
        <fullName evidence="3">RING-type E3 ubiquitin transferase</fullName>
    </recommendedName>
</protein>
<reference evidence="2" key="1">
    <citation type="journal article" date="2012" name="Nature">
        <title>A physical, genetic and functional sequence assembly of the barley genome.</title>
        <authorList>
            <consortium name="The International Barley Genome Sequencing Consortium"/>
            <person name="Mayer K.F."/>
            <person name="Waugh R."/>
            <person name="Brown J.W."/>
            <person name="Schulman A."/>
            <person name="Langridge P."/>
            <person name="Platzer M."/>
            <person name="Fincher G.B."/>
            <person name="Muehlbauer G.J."/>
            <person name="Sato K."/>
            <person name="Close T.J."/>
            <person name="Wise R.P."/>
            <person name="Stein N."/>
        </authorList>
    </citation>
    <scope>NUCLEOTIDE SEQUENCE [LARGE SCALE GENOMIC DNA]</scope>
    <source>
        <strain evidence="2">cv. Morex</strain>
    </source>
</reference>
<dbReference type="InterPro" id="IPR052088">
    <property type="entry name" value="E3_ubiquitin-ligase_SINA"/>
</dbReference>
<dbReference type="GO" id="GO:0061630">
    <property type="term" value="F:ubiquitin protein ligase activity"/>
    <property type="evidence" value="ECO:0000318"/>
    <property type="project" value="GO_Central"/>
</dbReference>
<dbReference type="GeneID" id="123407573"/>
<reference evidence="1" key="2">
    <citation type="submission" date="2020-10" db="EMBL/GenBank/DDBJ databases">
        <authorList>
            <person name="Scholz U."/>
            <person name="Mascher M."/>
            <person name="Fiebig A."/>
        </authorList>
    </citation>
    <scope>NUCLEOTIDE SEQUENCE [LARGE SCALE GENOMIC DNA]</scope>
    <source>
        <strain evidence="1">cv. Morex</strain>
    </source>
</reference>
<dbReference type="GO" id="GO:0005737">
    <property type="term" value="C:cytoplasm"/>
    <property type="evidence" value="ECO:0000318"/>
    <property type="project" value="GO_Central"/>
</dbReference>
<dbReference type="PANTHER" id="PTHR10315:SF139">
    <property type="entry name" value="RING-TYPE E3 UBIQUITIN TRANSFERASE"/>
    <property type="match status" value="1"/>
</dbReference>
<dbReference type="KEGG" id="hvg:123407573"/>
<reference evidence="1" key="3">
    <citation type="submission" date="2022-01" db="UniProtKB">
        <authorList>
            <consortium name="EnsemblPlants"/>
        </authorList>
    </citation>
    <scope>IDENTIFICATION</scope>
    <source>
        <strain evidence="1">subsp. vulgare</strain>
    </source>
</reference>
<dbReference type="OrthoDB" id="941555at2759"/>
<evidence type="ECO:0000313" key="1">
    <source>
        <dbReference type="EnsemblPlants" id="HORVU.MOREX.r3.1HG0022870.1"/>
    </source>
</evidence>
<dbReference type="Gramene" id="HORVU.MOREX.r2.1HG0018180.1">
    <property type="protein sequence ID" value="HORVU.MOREX.r2.1HG0018180.1"/>
    <property type="gene ID" value="HORVU.MOREX.r2.1HG0018180"/>
</dbReference>
<dbReference type="PANTHER" id="PTHR10315">
    <property type="entry name" value="E3 UBIQUITIN PROTEIN LIGASE SIAH"/>
    <property type="match status" value="1"/>
</dbReference>
<keyword evidence="2" id="KW-1185">Reference proteome</keyword>
<name>A0A8I6X0Q2_HORVV</name>
<sequence>MDGIYTRIHLSETLLRLYTLVGQIKKVIMAPPWVPSVAAIANSSAEDMEEPLDCGICFLPLHAPPVFMCEAGHLICSPCRGMLGLAVGMCHVCSAKAARPGSRRDDGRDVWPVYYAPRDRIGALRGPCRCPDNACGFVGNTAALLCHFVSAHDWPVHAGVTSGDSIAVRLQDGINIVAVDCIGGASEQDSPEFPGRYLLVLEVFQQTFGRTVFAFCLRPGAATMDGLIFWAKEAQCHLSLSYSRNILDGDDDKPLVQCYYQTTKASVTCTDLSSGLPDAEDCFQAHVYRSVDLEDNEDTVEVTLRVVIH</sequence>
<dbReference type="OMA" id="WPVYYEP"/>
<evidence type="ECO:0000313" key="2">
    <source>
        <dbReference type="Proteomes" id="UP000011116"/>
    </source>
</evidence>
<dbReference type="EnsemblPlants" id="HORVU.MOREX.r3.1HG0022870.1">
    <property type="protein sequence ID" value="HORVU.MOREX.r3.1HG0022870.1"/>
    <property type="gene ID" value="HORVU.MOREX.r3.1HG0022870"/>
</dbReference>
<dbReference type="Proteomes" id="UP000011116">
    <property type="component" value="Chromosome 1H"/>
</dbReference>